<protein>
    <submittedName>
        <fullName evidence="1">Uncharacterized protein</fullName>
    </submittedName>
</protein>
<evidence type="ECO:0000313" key="1">
    <source>
        <dbReference type="EMBL" id="QJR34802.1"/>
    </source>
</evidence>
<reference evidence="1 2" key="1">
    <citation type="submission" date="2020-05" db="EMBL/GenBank/DDBJ databases">
        <title>Complete genome sequence of Gemmatimonas greenlandica TET16.</title>
        <authorList>
            <person name="Zeng Y."/>
        </authorList>
    </citation>
    <scope>NUCLEOTIDE SEQUENCE [LARGE SCALE GENOMIC DNA]</scope>
    <source>
        <strain evidence="1 2">TET16</strain>
    </source>
</reference>
<sequence length="81" mass="8810">MARVLAMQECVVAQAEREAYLAALDIRRARAAAVPAHFWVFEHATESGRFVEFTEAASDDAIAAAHEPGQTPGLWREVQGG</sequence>
<organism evidence="1 2">
    <name type="scientific">Gemmatimonas groenlandica</name>
    <dbReference type="NCBI Taxonomy" id="2732249"/>
    <lineage>
        <taxon>Bacteria</taxon>
        <taxon>Pseudomonadati</taxon>
        <taxon>Gemmatimonadota</taxon>
        <taxon>Gemmatimonadia</taxon>
        <taxon>Gemmatimonadales</taxon>
        <taxon>Gemmatimonadaceae</taxon>
        <taxon>Gemmatimonas</taxon>
    </lineage>
</organism>
<name>A0A6M4IPF1_9BACT</name>
<dbReference type="EMBL" id="CP053085">
    <property type="protein sequence ID" value="QJR34802.1"/>
    <property type="molecule type" value="Genomic_DNA"/>
</dbReference>
<accession>A0A6M4IPF1</accession>
<keyword evidence="2" id="KW-1185">Reference proteome</keyword>
<gene>
    <name evidence="1" type="ORF">HKW67_04360</name>
</gene>
<dbReference type="Proteomes" id="UP000500938">
    <property type="component" value="Chromosome"/>
</dbReference>
<proteinExistence type="predicted"/>
<evidence type="ECO:0000313" key="2">
    <source>
        <dbReference type="Proteomes" id="UP000500938"/>
    </source>
</evidence>
<dbReference type="KEGG" id="ggr:HKW67_04360"/>
<dbReference type="AlphaFoldDB" id="A0A6M4IPF1"/>
<dbReference type="RefSeq" id="WP_171224230.1">
    <property type="nucleotide sequence ID" value="NZ_CP053085.1"/>
</dbReference>